<feature type="transmembrane region" description="Helical" evidence="6">
    <location>
        <begin position="346"/>
        <end position="368"/>
    </location>
</feature>
<feature type="transmembrane region" description="Helical" evidence="6">
    <location>
        <begin position="101"/>
        <end position="127"/>
    </location>
</feature>
<dbReference type="InterPro" id="IPR002293">
    <property type="entry name" value="AA/rel_permease1"/>
</dbReference>
<comment type="subcellular location">
    <subcellularLocation>
        <location evidence="1">Membrane</location>
        <topology evidence="1">Multi-pass membrane protein</topology>
    </subcellularLocation>
</comment>
<feature type="transmembrane region" description="Helical" evidence="6">
    <location>
        <begin position="374"/>
        <end position="399"/>
    </location>
</feature>
<evidence type="ECO:0000256" key="4">
    <source>
        <dbReference type="ARBA" id="ARBA00022989"/>
    </source>
</evidence>
<evidence type="ECO:0000256" key="3">
    <source>
        <dbReference type="ARBA" id="ARBA00022692"/>
    </source>
</evidence>
<evidence type="ECO:0000256" key="6">
    <source>
        <dbReference type="SAM" id="Phobius"/>
    </source>
</evidence>
<evidence type="ECO:0000313" key="7">
    <source>
        <dbReference type="EMBL" id="TSI15101.1"/>
    </source>
</evidence>
<dbReference type="Proteomes" id="UP000316406">
    <property type="component" value="Unassembled WGS sequence"/>
</dbReference>
<evidence type="ECO:0000256" key="5">
    <source>
        <dbReference type="ARBA" id="ARBA00023136"/>
    </source>
</evidence>
<evidence type="ECO:0000256" key="2">
    <source>
        <dbReference type="ARBA" id="ARBA00022448"/>
    </source>
</evidence>
<organism evidence="7 8">
    <name type="scientific">Brevibacterium aurantiacum</name>
    <dbReference type="NCBI Taxonomy" id="273384"/>
    <lineage>
        <taxon>Bacteria</taxon>
        <taxon>Bacillati</taxon>
        <taxon>Actinomycetota</taxon>
        <taxon>Actinomycetes</taxon>
        <taxon>Micrococcales</taxon>
        <taxon>Brevibacteriaceae</taxon>
        <taxon>Brevibacterium</taxon>
    </lineage>
</organism>
<feature type="transmembrane region" description="Helical" evidence="6">
    <location>
        <begin position="139"/>
        <end position="158"/>
    </location>
</feature>
<dbReference type="Gene3D" id="1.20.1740.10">
    <property type="entry name" value="Amino acid/polyamine transporter I"/>
    <property type="match status" value="1"/>
</dbReference>
<accession>A0A556CCE2</accession>
<feature type="transmembrane region" description="Helical" evidence="6">
    <location>
        <begin position="300"/>
        <end position="325"/>
    </location>
</feature>
<gene>
    <name evidence="7" type="ORF">FO013_13855</name>
</gene>
<name>A0A556CCE2_BREAU</name>
<dbReference type="PIRSF" id="PIRSF006060">
    <property type="entry name" value="AA_transporter"/>
    <property type="match status" value="1"/>
</dbReference>
<keyword evidence="3 6" id="KW-0812">Transmembrane</keyword>
<feature type="transmembrane region" description="Helical" evidence="6">
    <location>
        <begin position="420"/>
        <end position="441"/>
    </location>
</feature>
<feature type="transmembrane region" description="Helical" evidence="6">
    <location>
        <begin position="170"/>
        <end position="189"/>
    </location>
</feature>
<proteinExistence type="predicted"/>
<dbReference type="PANTHER" id="PTHR45649:SF26">
    <property type="entry name" value="OS04G0435100 PROTEIN"/>
    <property type="match status" value="1"/>
</dbReference>
<feature type="transmembrane region" description="Helical" evidence="6">
    <location>
        <begin position="250"/>
        <end position="271"/>
    </location>
</feature>
<feature type="transmembrane region" description="Helical" evidence="6">
    <location>
        <begin position="209"/>
        <end position="229"/>
    </location>
</feature>
<dbReference type="GO" id="GO:0016020">
    <property type="term" value="C:membrane"/>
    <property type="evidence" value="ECO:0007669"/>
    <property type="project" value="UniProtKB-SubCell"/>
</dbReference>
<keyword evidence="2" id="KW-0813">Transport</keyword>
<feature type="transmembrane region" description="Helical" evidence="6">
    <location>
        <begin position="56"/>
        <end position="80"/>
    </location>
</feature>
<dbReference type="OrthoDB" id="4568421at2"/>
<dbReference type="RefSeq" id="WP_143923147.1">
    <property type="nucleotide sequence ID" value="NZ_VLTK01000007.1"/>
</dbReference>
<dbReference type="PANTHER" id="PTHR45649">
    <property type="entry name" value="AMINO-ACID PERMEASE BAT1"/>
    <property type="match status" value="1"/>
</dbReference>
<reference evidence="7 8" key="1">
    <citation type="submission" date="2019-07" db="EMBL/GenBank/DDBJ databases">
        <title>Draft genome sequence of Brevibacterium aurantiacum XU54 isolated from Xinjiang China.</title>
        <authorList>
            <person name="Xu X."/>
        </authorList>
    </citation>
    <scope>NUCLEOTIDE SEQUENCE [LARGE SCALE GENOMIC DNA]</scope>
    <source>
        <strain evidence="7 8">XU54</strain>
    </source>
</reference>
<evidence type="ECO:0000313" key="8">
    <source>
        <dbReference type="Proteomes" id="UP000316406"/>
    </source>
</evidence>
<keyword evidence="5 6" id="KW-0472">Membrane</keyword>
<evidence type="ECO:0000256" key="1">
    <source>
        <dbReference type="ARBA" id="ARBA00004141"/>
    </source>
</evidence>
<dbReference type="EMBL" id="VLTK01000007">
    <property type="protein sequence ID" value="TSI15101.1"/>
    <property type="molecule type" value="Genomic_DNA"/>
</dbReference>
<comment type="caution">
    <text evidence="7">The sequence shown here is derived from an EMBL/GenBank/DDBJ whole genome shotgun (WGS) entry which is preliminary data.</text>
</comment>
<feature type="transmembrane region" description="Helical" evidence="6">
    <location>
        <begin position="28"/>
        <end position="50"/>
    </location>
</feature>
<dbReference type="AlphaFoldDB" id="A0A556CCE2"/>
<protein>
    <submittedName>
        <fullName evidence="7">Amino acid permease</fullName>
    </submittedName>
</protein>
<keyword evidence="8" id="KW-1185">Reference proteome</keyword>
<sequence length="511" mass="54798">MGTTDEDEHLSQFGYTQKLNRSVGKLSSFLLGFAVISATTAVFSGFGYGIATAGPAFVWTFPLAVAIFFVWALIAGDLVAKLPLSGYAYQWTTRLVSPHMGWFTGFAGAVGFISGFTGVAYVMAGYLGNLFGLQVTASMQIWLSIAIVLVCVVINVYGVRLATVLNNIGVALEFVVTIGSTAVIAIVAFSSGTAQSIDFLFQASPVAGAPYILIWLTSSLACIFGLLGVEAAADIAEETKDARRVIPRTMFYALGTAAVIEFAMYIIYLLAVNDSETLAESASPVADIFSQQVSPLFAKLVVLFALTNILVCVLANMLVATRVVYSMARDNMLPGSTYLRRVSAKYRVPTNAVWATGLISTLLLLSAFANEVAFAYITGMSALGYFTVYILTTSGLLNAHMKGRIPKSEPGYFDLGRARVPLYLFGIAVFGIVLAALMLLPDFRANGVVFLITMASASLYWLLILRKRIAKGAAGPEFAFALRDSESTAPTHQSHDQLAAIVVQDQKEESE</sequence>
<keyword evidence="4 6" id="KW-1133">Transmembrane helix</keyword>
<dbReference type="Pfam" id="PF13520">
    <property type="entry name" value="AA_permease_2"/>
    <property type="match status" value="1"/>
</dbReference>
<feature type="transmembrane region" description="Helical" evidence="6">
    <location>
        <begin position="447"/>
        <end position="465"/>
    </location>
</feature>
<dbReference type="GO" id="GO:0022857">
    <property type="term" value="F:transmembrane transporter activity"/>
    <property type="evidence" value="ECO:0007669"/>
    <property type="project" value="InterPro"/>
</dbReference>